<keyword evidence="3 5" id="KW-1133">Transmembrane helix</keyword>
<comment type="caution">
    <text evidence="6">The sequence shown here is derived from an EMBL/GenBank/DDBJ whole genome shotgun (WGS) entry which is preliminary data.</text>
</comment>
<dbReference type="GO" id="GO:0016020">
    <property type="term" value="C:membrane"/>
    <property type="evidence" value="ECO:0007669"/>
    <property type="project" value="UniProtKB-SubCell"/>
</dbReference>
<name>W4Q9Q9_9BACI</name>
<evidence type="ECO:0000256" key="4">
    <source>
        <dbReference type="ARBA" id="ARBA00023136"/>
    </source>
</evidence>
<dbReference type="InterPro" id="IPR035906">
    <property type="entry name" value="MetI-like_sf"/>
</dbReference>
<evidence type="ECO:0000256" key="1">
    <source>
        <dbReference type="ARBA" id="ARBA00004141"/>
    </source>
</evidence>
<feature type="transmembrane region" description="Helical" evidence="5">
    <location>
        <begin position="37"/>
        <end position="58"/>
    </location>
</feature>
<dbReference type="Gene3D" id="1.10.3720.10">
    <property type="entry name" value="MetI-like"/>
    <property type="match status" value="1"/>
</dbReference>
<evidence type="ECO:0000256" key="3">
    <source>
        <dbReference type="ARBA" id="ARBA00022989"/>
    </source>
</evidence>
<gene>
    <name evidence="6" type="ORF">JCM9152_125</name>
</gene>
<dbReference type="STRING" id="1236971.JCM9152_125"/>
<evidence type="ECO:0000313" key="6">
    <source>
        <dbReference type="EMBL" id="GAE28791.1"/>
    </source>
</evidence>
<keyword evidence="7" id="KW-1185">Reference proteome</keyword>
<dbReference type="EMBL" id="BAUU01000001">
    <property type="protein sequence ID" value="GAE28791.1"/>
    <property type="molecule type" value="Genomic_DNA"/>
</dbReference>
<keyword evidence="2 5" id="KW-0812">Transmembrane</keyword>
<evidence type="ECO:0000256" key="2">
    <source>
        <dbReference type="ARBA" id="ARBA00022692"/>
    </source>
</evidence>
<sequence>MNIGFEKAYLLQTPLNQTSSEIIPTYVYKVGLQQAQYSFAAAIGLFNAVINLFLLWYVNRVAKRLSGNGLW</sequence>
<dbReference type="Proteomes" id="UP000018895">
    <property type="component" value="Unassembled WGS sequence"/>
</dbReference>
<dbReference type="AlphaFoldDB" id="W4Q9Q9"/>
<keyword evidence="4 5" id="KW-0472">Membrane</keyword>
<dbReference type="SUPFAM" id="SSF161098">
    <property type="entry name" value="MetI-like"/>
    <property type="match status" value="1"/>
</dbReference>
<proteinExistence type="predicted"/>
<evidence type="ECO:0000313" key="7">
    <source>
        <dbReference type="Proteomes" id="UP000018895"/>
    </source>
</evidence>
<evidence type="ECO:0000256" key="5">
    <source>
        <dbReference type="SAM" id="Phobius"/>
    </source>
</evidence>
<reference evidence="6" key="1">
    <citation type="journal article" date="2014" name="Genome Announc.">
        <title>Draft Genome Sequences of Three Alkaliphilic Bacillus Strains, Bacillus wakoensis JCM 9140T, Bacillus akibai JCM 9157T, and Bacillus hemicellulosilyticus JCM 9152T.</title>
        <authorList>
            <person name="Yuki M."/>
            <person name="Oshima K."/>
            <person name="Suda W."/>
            <person name="Oshida Y."/>
            <person name="Kitamura K."/>
            <person name="Iida T."/>
            <person name="Hattori M."/>
            <person name="Ohkuma M."/>
        </authorList>
    </citation>
    <scope>NUCLEOTIDE SEQUENCE [LARGE SCALE GENOMIC DNA]</scope>
    <source>
        <strain evidence="6">JCM 9152</strain>
    </source>
</reference>
<accession>W4Q9Q9</accession>
<protein>
    <submittedName>
        <fullName evidence="6">ABC-type polysaccharide transport system</fullName>
    </submittedName>
</protein>
<comment type="subcellular location">
    <subcellularLocation>
        <location evidence="1">Membrane</location>
        <topology evidence="1">Multi-pass membrane protein</topology>
    </subcellularLocation>
</comment>
<organism evidence="6 7">
    <name type="scientific">Halalkalibacter hemicellulosilyticusJCM 9152</name>
    <dbReference type="NCBI Taxonomy" id="1236971"/>
    <lineage>
        <taxon>Bacteria</taxon>
        <taxon>Bacillati</taxon>
        <taxon>Bacillota</taxon>
        <taxon>Bacilli</taxon>
        <taxon>Bacillales</taxon>
        <taxon>Bacillaceae</taxon>
        <taxon>Halalkalibacter</taxon>
    </lineage>
</organism>